<dbReference type="Proteomes" id="UP001153714">
    <property type="component" value="Chromosome 11"/>
</dbReference>
<dbReference type="PANTHER" id="PTHR10082">
    <property type="entry name" value="INTEGRIN BETA SUBUNIT"/>
    <property type="match status" value="1"/>
</dbReference>
<dbReference type="PRINTS" id="PR01186">
    <property type="entry name" value="INTEGRINB"/>
</dbReference>
<feature type="signal peptide" evidence="15">
    <location>
        <begin position="1"/>
        <end position="20"/>
    </location>
</feature>
<dbReference type="SMART" id="SM00187">
    <property type="entry name" value="INB"/>
    <property type="match status" value="1"/>
</dbReference>
<dbReference type="OrthoDB" id="410592at2759"/>
<accession>A0A9N9QUP0</accession>
<dbReference type="InterPro" id="IPR036465">
    <property type="entry name" value="vWFA_dom_sf"/>
</dbReference>
<reference evidence="17" key="2">
    <citation type="submission" date="2022-10" db="EMBL/GenBank/DDBJ databases">
        <authorList>
            <consortium name="ENA_rothamsted_submissions"/>
            <consortium name="culmorum"/>
            <person name="King R."/>
        </authorList>
    </citation>
    <scope>NUCLEOTIDE SEQUENCE</scope>
</reference>
<feature type="disulfide bond" evidence="12">
    <location>
        <begin position="200"/>
        <end position="203"/>
    </location>
</feature>
<dbReference type="SUPFAM" id="SSF69179">
    <property type="entry name" value="Integrin domains"/>
    <property type="match status" value="1"/>
</dbReference>
<evidence type="ECO:0000256" key="11">
    <source>
        <dbReference type="ARBA" id="ARBA00023180"/>
    </source>
</evidence>
<dbReference type="Gene3D" id="3.40.50.410">
    <property type="entry name" value="von Willebrand factor, type A domain"/>
    <property type="match status" value="2"/>
</dbReference>
<evidence type="ECO:0000259" key="16">
    <source>
        <dbReference type="SMART" id="SM00187"/>
    </source>
</evidence>
<evidence type="ECO:0000256" key="15">
    <source>
        <dbReference type="SAM" id="SignalP"/>
    </source>
</evidence>
<comment type="subcellular location">
    <subcellularLocation>
        <location evidence="13">Cell membrane</location>
        <topology evidence="13">Single-pass type I membrane protein</topology>
    </subcellularLocation>
    <subcellularLocation>
        <location evidence="1">Membrane</location>
        <topology evidence="1">Single-pass type I membrane protein</topology>
    </subcellularLocation>
</comment>
<keyword evidence="3" id="KW-0245">EGF-like domain</keyword>
<feature type="compositionally biased region" description="Basic and acidic residues" evidence="14">
    <location>
        <begin position="551"/>
        <end position="564"/>
    </location>
</feature>
<dbReference type="GO" id="GO:0007160">
    <property type="term" value="P:cell-matrix adhesion"/>
    <property type="evidence" value="ECO:0007669"/>
    <property type="project" value="TreeGrafter"/>
</dbReference>
<keyword evidence="8 13" id="KW-0401">Integrin</keyword>
<evidence type="ECO:0000256" key="5">
    <source>
        <dbReference type="ARBA" id="ARBA00022729"/>
    </source>
</evidence>
<keyword evidence="7" id="KW-1133">Transmembrane helix</keyword>
<dbReference type="GO" id="GO:0033627">
    <property type="term" value="P:cell adhesion mediated by integrin"/>
    <property type="evidence" value="ECO:0007669"/>
    <property type="project" value="TreeGrafter"/>
</dbReference>
<feature type="disulfide bond" evidence="12">
    <location>
        <begin position="251"/>
        <end position="292"/>
    </location>
</feature>
<evidence type="ECO:0000256" key="2">
    <source>
        <dbReference type="ARBA" id="ARBA00007449"/>
    </source>
</evidence>
<evidence type="ECO:0000256" key="9">
    <source>
        <dbReference type="ARBA" id="ARBA00023136"/>
    </source>
</evidence>
<evidence type="ECO:0000256" key="10">
    <source>
        <dbReference type="ARBA" id="ARBA00023157"/>
    </source>
</evidence>
<dbReference type="InterPro" id="IPR033760">
    <property type="entry name" value="Integrin_beta_N"/>
</dbReference>
<evidence type="ECO:0000256" key="13">
    <source>
        <dbReference type="RuleBase" id="RU000633"/>
    </source>
</evidence>
<evidence type="ECO:0000256" key="3">
    <source>
        <dbReference type="ARBA" id="ARBA00022536"/>
    </source>
</evidence>
<keyword evidence="4 13" id="KW-0812">Transmembrane</keyword>
<dbReference type="AlphaFoldDB" id="A0A9N9QUP0"/>
<dbReference type="InterPro" id="IPR015812">
    <property type="entry name" value="Integrin_bsu"/>
</dbReference>
<dbReference type="GO" id="GO:0007229">
    <property type="term" value="P:integrin-mediated signaling pathway"/>
    <property type="evidence" value="ECO:0007669"/>
    <property type="project" value="UniProtKB-KW"/>
</dbReference>
<dbReference type="SUPFAM" id="SSF53300">
    <property type="entry name" value="vWA-like"/>
    <property type="match status" value="1"/>
</dbReference>
<dbReference type="GO" id="GO:0005925">
    <property type="term" value="C:focal adhesion"/>
    <property type="evidence" value="ECO:0007669"/>
    <property type="project" value="TreeGrafter"/>
</dbReference>
<dbReference type="GO" id="GO:0016477">
    <property type="term" value="P:cell migration"/>
    <property type="evidence" value="ECO:0007669"/>
    <property type="project" value="TreeGrafter"/>
</dbReference>
<feature type="disulfide bond" evidence="12">
    <location>
        <begin position="38"/>
        <end position="47"/>
    </location>
</feature>
<evidence type="ECO:0000256" key="8">
    <source>
        <dbReference type="ARBA" id="ARBA00023037"/>
    </source>
</evidence>
<evidence type="ECO:0000313" key="17">
    <source>
        <dbReference type="EMBL" id="CAG9783687.1"/>
    </source>
</evidence>
<feature type="disulfide bond" evidence="12">
    <location>
        <begin position="41"/>
        <end position="72"/>
    </location>
</feature>
<evidence type="ECO:0000256" key="12">
    <source>
        <dbReference type="PIRSR" id="PIRSR002512-1"/>
    </source>
</evidence>
<feature type="compositionally biased region" description="Acidic residues" evidence="14">
    <location>
        <begin position="471"/>
        <end position="484"/>
    </location>
</feature>
<dbReference type="InterPro" id="IPR002369">
    <property type="entry name" value="Integrin_bsu_VWA"/>
</dbReference>
<name>A0A9N9QUP0_9NEOP</name>
<dbReference type="InterPro" id="IPR032695">
    <property type="entry name" value="Integrin_dom_sf"/>
</dbReference>
<dbReference type="PANTHER" id="PTHR10082:SF60">
    <property type="entry name" value="INTEGRIN BETA-PS"/>
    <property type="match status" value="1"/>
</dbReference>
<dbReference type="Pfam" id="PF00362">
    <property type="entry name" value="Integrin_beta"/>
    <property type="match status" value="2"/>
</dbReference>
<dbReference type="Gene3D" id="2.60.40.1510">
    <property type="entry name" value="ntegrin, alpha v. Chain A, domain 3"/>
    <property type="match status" value="1"/>
</dbReference>
<evidence type="ECO:0000313" key="18">
    <source>
        <dbReference type="Proteomes" id="UP001153714"/>
    </source>
</evidence>
<keyword evidence="10 12" id="KW-1015">Disulfide bond</keyword>
<dbReference type="GO" id="GO:0009986">
    <property type="term" value="C:cell surface"/>
    <property type="evidence" value="ECO:0007669"/>
    <property type="project" value="TreeGrafter"/>
</dbReference>
<dbReference type="SUPFAM" id="SSF103575">
    <property type="entry name" value="Plexin repeat"/>
    <property type="match status" value="1"/>
</dbReference>
<dbReference type="Gene3D" id="3.30.1680.10">
    <property type="entry name" value="ligand-binding face of the semaphorins, domain 2"/>
    <property type="match status" value="1"/>
</dbReference>
<feature type="chain" id="PRO_5040325317" description="Integrin beta" evidence="15">
    <location>
        <begin position="21"/>
        <end position="859"/>
    </location>
</feature>
<evidence type="ECO:0000256" key="7">
    <source>
        <dbReference type="ARBA" id="ARBA00022989"/>
    </source>
</evidence>
<keyword evidence="13" id="KW-0130">Cell adhesion</keyword>
<reference evidence="17" key="1">
    <citation type="submission" date="2021-12" db="EMBL/GenBank/DDBJ databases">
        <authorList>
            <person name="King R."/>
        </authorList>
    </citation>
    <scope>NUCLEOTIDE SEQUENCE</scope>
</reference>
<dbReference type="GO" id="GO:0007157">
    <property type="term" value="P:heterophilic cell-cell adhesion via plasma membrane cell adhesion molecules"/>
    <property type="evidence" value="ECO:0007669"/>
    <property type="project" value="UniProtKB-ARBA"/>
</dbReference>
<sequence>MSRLPTALLIGACFIGTVICQRAEHLLAQNPCSSKTTCSDCIRTPSCAWCFAADFNGPRCFNPAMEGGTGGCDEAYIFNPDNQRSIDPLYNKELSRAIGRMGIGMGSSSYEETMSAKTGGFGAGGGSAGAAAGGDNLVQLKPQRVKLQLRMNEMQKLTFAYSQAQDYPVDLYYLMDLSRSMKNDKEKLSTLGSLLLISPCDGCAAPYGFKNQMSLSNDTDYFDQAVAKADVSGNLDAPEGGFDAIMQAVVCKGQIGWRDQARRLLVFSTDAGFHYAGDGKLGGIVQPNDGECHMEDNSYTHSTLQDYPSISQINLKVKQHAINVIFAVTSEQISVYEELSKNIEGSSSGVLSEDSGNVVELVREQYNISKMAENPNNAGPSGSQGRLLPCYPCTVTPGGTVRVEDSSTLYHITDSGGTRPWRPVSTPRMATPSERRKRASARSTVGGLPSKCRRSLHLTEDDITNVLNDSGSDDDASNDEDFRDDEPDVVDFVFFRERARKLRNCVVMDDPQDGCVLNEEGDVSMNVSVQCERLVEERIDENMDVVHECDDDVRGQAASDERSVSDNLRGQAASDERSVSDNLRGQAASDERSVSDNLRGQAASDERSKITSTVEMKDTSSDAVQIVYYSSCLGGKEPIQTNKCDGLKVGDIVTFTAEITLKECPKDPKNWKQSFQIYPVGISENLMVEVEMICDCPCEHPGHHAYDDSPLVCSGQGISACGVCLCNPGRFGKGCECSAHGGVSLEQERGCRPTNATFGPLCSNRGTSEMANVYVDSACAMWMTSITILERIVKSVRRGPLYHPDEVEGNRCLNCSLFPIIVEGKLEGVHSGHSAGCYRGYSSGRVGAPDAVEDGHHNT</sequence>
<protein>
    <recommendedName>
        <fullName evidence="13">Integrin beta</fullName>
    </recommendedName>
</protein>
<dbReference type="EMBL" id="OU893342">
    <property type="protein sequence ID" value="CAG9783687.1"/>
    <property type="molecule type" value="Genomic_DNA"/>
</dbReference>
<feature type="domain" description="Integrin beta subunit VWA" evidence="16">
    <location>
        <begin position="37"/>
        <end position="428"/>
    </location>
</feature>
<feature type="region of interest" description="Disordered" evidence="14">
    <location>
        <begin position="551"/>
        <end position="616"/>
    </location>
</feature>
<dbReference type="PIRSF" id="PIRSF002512">
    <property type="entry name" value="Integrin_B"/>
    <property type="match status" value="1"/>
</dbReference>
<proteinExistence type="inferred from homology"/>
<keyword evidence="6" id="KW-0677">Repeat</keyword>
<gene>
    <name evidence="17" type="ORF">DIATSA_LOCUS1844</name>
</gene>
<keyword evidence="11" id="KW-0325">Glycoprotein</keyword>
<dbReference type="GO" id="GO:0008305">
    <property type="term" value="C:integrin complex"/>
    <property type="evidence" value="ECO:0007669"/>
    <property type="project" value="TreeGrafter"/>
</dbReference>
<keyword evidence="9" id="KW-0472">Membrane</keyword>
<feature type="region of interest" description="Disordered" evidence="14">
    <location>
        <begin position="413"/>
        <end position="484"/>
    </location>
</feature>
<keyword evidence="18" id="KW-1185">Reference proteome</keyword>
<evidence type="ECO:0000256" key="6">
    <source>
        <dbReference type="ARBA" id="ARBA00022737"/>
    </source>
</evidence>
<evidence type="ECO:0000256" key="1">
    <source>
        <dbReference type="ARBA" id="ARBA00004479"/>
    </source>
</evidence>
<dbReference type="GO" id="GO:0005178">
    <property type="term" value="F:integrin binding"/>
    <property type="evidence" value="ECO:0007669"/>
    <property type="project" value="TreeGrafter"/>
</dbReference>
<feature type="disulfide bond" evidence="12">
    <location>
        <begin position="50"/>
        <end position="60"/>
    </location>
</feature>
<organism evidence="17 18">
    <name type="scientific">Diatraea saccharalis</name>
    <name type="common">sugarcane borer</name>
    <dbReference type="NCBI Taxonomy" id="40085"/>
    <lineage>
        <taxon>Eukaryota</taxon>
        <taxon>Metazoa</taxon>
        <taxon>Ecdysozoa</taxon>
        <taxon>Arthropoda</taxon>
        <taxon>Hexapoda</taxon>
        <taxon>Insecta</taxon>
        <taxon>Pterygota</taxon>
        <taxon>Neoptera</taxon>
        <taxon>Endopterygota</taxon>
        <taxon>Lepidoptera</taxon>
        <taxon>Glossata</taxon>
        <taxon>Ditrysia</taxon>
        <taxon>Pyraloidea</taxon>
        <taxon>Crambidae</taxon>
        <taxon>Crambinae</taxon>
        <taxon>Diatraea</taxon>
    </lineage>
</organism>
<comment type="similarity">
    <text evidence="2 13">Belongs to the integrin beta chain family.</text>
</comment>
<dbReference type="Pfam" id="PF17205">
    <property type="entry name" value="PSI_integrin"/>
    <property type="match status" value="1"/>
</dbReference>
<evidence type="ECO:0000256" key="14">
    <source>
        <dbReference type="SAM" id="MobiDB-lite"/>
    </source>
</evidence>
<keyword evidence="5 15" id="KW-0732">Signal</keyword>
<feature type="compositionally biased region" description="Basic and acidic residues" evidence="14">
    <location>
        <begin position="604"/>
        <end position="616"/>
    </location>
</feature>
<evidence type="ECO:0000256" key="4">
    <source>
        <dbReference type="ARBA" id="ARBA00022692"/>
    </source>
</evidence>